<feature type="coiled-coil region" evidence="2">
    <location>
        <begin position="217"/>
        <end position="265"/>
    </location>
</feature>
<name>A0AAD9JIG2_9ANNE</name>
<evidence type="ECO:0000256" key="1">
    <source>
        <dbReference type="ARBA" id="ARBA00023054"/>
    </source>
</evidence>
<dbReference type="PANTHER" id="PTHR10881">
    <property type="entry name" value="GOLGIN SUBFAMILY A MEMBER-RELATED"/>
    <property type="match status" value="1"/>
</dbReference>
<keyword evidence="6" id="KW-1185">Reference proteome</keyword>
<dbReference type="GO" id="GO:0032580">
    <property type="term" value="C:Golgi cisterna membrane"/>
    <property type="evidence" value="ECO:0007669"/>
    <property type="project" value="TreeGrafter"/>
</dbReference>
<feature type="compositionally biased region" description="Basic and acidic residues" evidence="3">
    <location>
        <begin position="18"/>
        <end position="32"/>
    </location>
</feature>
<dbReference type="EMBL" id="JAODUP010000299">
    <property type="protein sequence ID" value="KAK2153377.1"/>
    <property type="molecule type" value="Genomic_DNA"/>
</dbReference>
<evidence type="ECO:0000313" key="5">
    <source>
        <dbReference type="EMBL" id="KAK2153377.1"/>
    </source>
</evidence>
<dbReference type="AlphaFoldDB" id="A0AAD9JIG2"/>
<gene>
    <name evidence="5" type="ORF">LSH36_299g03000</name>
</gene>
<dbReference type="GO" id="GO:0007030">
    <property type="term" value="P:Golgi organization"/>
    <property type="evidence" value="ECO:0007669"/>
    <property type="project" value="TreeGrafter"/>
</dbReference>
<dbReference type="GO" id="GO:0005801">
    <property type="term" value="C:cis-Golgi network"/>
    <property type="evidence" value="ECO:0007669"/>
    <property type="project" value="TreeGrafter"/>
</dbReference>
<dbReference type="PANTHER" id="PTHR10881:SF46">
    <property type="entry name" value="GOLGIN SUBFAMILY A MEMBER 2"/>
    <property type="match status" value="1"/>
</dbReference>
<evidence type="ECO:0000259" key="4">
    <source>
        <dbReference type="Pfam" id="PF15070"/>
    </source>
</evidence>
<keyword evidence="1 2" id="KW-0175">Coiled coil</keyword>
<proteinExistence type="predicted"/>
<feature type="coiled-coil region" evidence="2">
    <location>
        <begin position="295"/>
        <end position="677"/>
    </location>
</feature>
<feature type="compositionally biased region" description="Polar residues" evidence="3">
    <location>
        <begin position="64"/>
        <end position="75"/>
    </location>
</feature>
<dbReference type="Proteomes" id="UP001208570">
    <property type="component" value="Unassembled WGS sequence"/>
</dbReference>
<protein>
    <recommendedName>
        <fullName evidence="4">Golgin subfamily A conserved domain-containing protein</fullName>
    </recommendedName>
</protein>
<organism evidence="5 6">
    <name type="scientific">Paralvinella palmiformis</name>
    <dbReference type="NCBI Taxonomy" id="53620"/>
    <lineage>
        <taxon>Eukaryota</taxon>
        <taxon>Metazoa</taxon>
        <taxon>Spiralia</taxon>
        <taxon>Lophotrochozoa</taxon>
        <taxon>Annelida</taxon>
        <taxon>Polychaeta</taxon>
        <taxon>Sedentaria</taxon>
        <taxon>Canalipalpata</taxon>
        <taxon>Terebellida</taxon>
        <taxon>Terebelliformia</taxon>
        <taxon>Alvinellidae</taxon>
        <taxon>Paralvinella</taxon>
    </lineage>
</organism>
<dbReference type="InterPro" id="IPR043976">
    <property type="entry name" value="GOLGA_cons_dom"/>
</dbReference>
<feature type="region of interest" description="Disordered" evidence="3">
    <location>
        <begin position="129"/>
        <end position="157"/>
    </location>
</feature>
<feature type="domain" description="Golgin subfamily A conserved" evidence="4">
    <location>
        <begin position="444"/>
        <end position="906"/>
    </location>
</feature>
<dbReference type="GO" id="GO:0000137">
    <property type="term" value="C:Golgi cis cisterna"/>
    <property type="evidence" value="ECO:0007669"/>
    <property type="project" value="TreeGrafter"/>
</dbReference>
<evidence type="ECO:0000256" key="3">
    <source>
        <dbReference type="SAM" id="MobiDB-lite"/>
    </source>
</evidence>
<dbReference type="Pfam" id="PF15070">
    <property type="entry name" value="GOLGA2L5"/>
    <property type="match status" value="1"/>
</dbReference>
<evidence type="ECO:0000256" key="2">
    <source>
        <dbReference type="SAM" id="Coils"/>
    </source>
</evidence>
<comment type="caution">
    <text evidence="5">The sequence shown here is derived from an EMBL/GenBank/DDBJ whole genome shotgun (WGS) entry which is preliminary data.</text>
</comment>
<feature type="compositionally biased region" description="Polar residues" evidence="3">
    <location>
        <begin position="36"/>
        <end position="58"/>
    </location>
</feature>
<evidence type="ECO:0000313" key="6">
    <source>
        <dbReference type="Proteomes" id="UP001208570"/>
    </source>
</evidence>
<dbReference type="InterPro" id="IPR024858">
    <property type="entry name" value="GOLGA"/>
</dbReference>
<feature type="region of interest" description="Disordered" evidence="3">
    <location>
        <begin position="14"/>
        <end position="75"/>
    </location>
</feature>
<sequence>MDDLVKKKKLAAAKKKLREFQKHQKVRPKADAKSSAGKSDTDSALTAENVSGSSSPDNAISAEQVPTTNDNILPNDSLVTEQSRQLSNDVNGLVPEQLVLRSDNEVPQSTSTPKAVTTFHQGEGSVSILNTSDISDKSDSGKTTCNPGGAPAENGGQMTGRYEELGSIKSTVSGFVTFLIITTESTERIQQLSCQMNGLFSEASALVNDESAASGSIEELEARNRQLALMLEKHVQANEKMSKQLSDLKQINSKLEASLETERKMFEEKLQKEHSSAREQMQVQIETIGILVSEKTELQSTVAAKEKLLNEKQDAVDELCERLQASRDRVAYLERNFKNAADSDQFHRRNLKDAQKEIDRLKLELYNVKKSNETAQQQNSELQEKLQQKASEYAKLEQSFIELKGELERTKLNIQQLQDPLSIQQIDTLLSEKSQLQVKVNQYEEQFQIVSQERDEINKKYQDYVQQLQEHSQSLQEQIKCLVQERDQLASRTKELETVLEELRNSHDSAKATATEELKVHRELSEKLENMTIELGELKHKYETEVSNNGQLSSLLMERENNIMDLEFKLHQLSDNQVDKENLLQTMESDKVALNRAMSQNKELKIQLAELQNSFVKMSNDKMELLNKYTSEQHVCKELGARLGQQEEELKEIREQLVQKEQLLQEVQKYAEVLQQQDHLGNNHQGNMEEKLREFKEQTPLLETLQKELCSAQDAINALTTQNAELKSRLLKMASGDGNTNTNSEQFEAMAASVRQLEMERNQVLNIVEEQKTRRQQAEEKLEDVQQQLAKMTPATLNGDIINKAQFDALHQATKQLEGKFVKIMKEKAELLERTEQLEHTIMQLQGENDTIAEYITLYQNQRMLLRQRQEEKDDYIARLAREGQEQADKLAQLQSLVVQVLAERDMLTGGQINNAIISNTKSHPGVAVRSTGEISGKLDSSNLEDWPVYTSSESSDSEVESIIAVEHAADKDVLATQSAMTKHVSDVSEASCDTGGHGIDPTAQKIMHLLSEISSTMNMDSNTDKHFLHCSHCNGPIICL</sequence>
<feature type="coiled-coil region" evidence="2">
    <location>
        <begin position="754"/>
        <end position="788"/>
    </location>
</feature>
<accession>A0AAD9JIG2</accession>
<reference evidence="5" key="1">
    <citation type="journal article" date="2023" name="Mol. Biol. Evol.">
        <title>Third-Generation Sequencing Reveals the Adaptive Role of the Epigenome in Three Deep-Sea Polychaetes.</title>
        <authorList>
            <person name="Perez M."/>
            <person name="Aroh O."/>
            <person name="Sun Y."/>
            <person name="Lan Y."/>
            <person name="Juniper S.K."/>
            <person name="Young C.R."/>
            <person name="Angers B."/>
            <person name="Qian P.Y."/>
        </authorList>
    </citation>
    <scope>NUCLEOTIDE SEQUENCE</scope>
    <source>
        <strain evidence="5">P08H-3</strain>
    </source>
</reference>